<dbReference type="Gene3D" id="3.40.1620.10">
    <property type="entry name" value="YefM-like domain"/>
    <property type="match status" value="1"/>
</dbReference>
<comment type="function">
    <text evidence="2">Antitoxin component of a type II toxin-antitoxin (TA) system.</text>
</comment>
<proteinExistence type="inferred from homology"/>
<reference evidence="3" key="1">
    <citation type="submission" date="2019-11" db="EMBL/GenBank/DDBJ databases">
        <title>Genomic insights into an expanded diversity of filamentous marine cyanobacteria reveals the extraordinary biosynthetic potential of Moorea and Okeania.</title>
        <authorList>
            <person name="Ferreira Leao T."/>
            <person name="Wang M."/>
            <person name="Moss N."/>
            <person name="Da Silva R."/>
            <person name="Sanders J."/>
            <person name="Nurk S."/>
            <person name="Gurevich A."/>
            <person name="Humphrey G."/>
            <person name="Reher R."/>
            <person name="Zhu Q."/>
            <person name="Belda-Ferre P."/>
            <person name="Glukhov E."/>
            <person name="Rex R."/>
            <person name="Dorrestein P.C."/>
            <person name="Knight R."/>
            <person name="Pevzner P."/>
            <person name="Gerwick W.H."/>
            <person name="Gerwick L."/>
        </authorList>
    </citation>
    <scope>NUCLEOTIDE SEQUENCE</scope>
    <source>
        <strain evidence="3">SIO1C4</strain>
    </source>
</reference>
<dbReference type="EMBL" id="JAAHFQ010000515">
    <property type="protein sequence ID" value="NER30262.1"/>
    <property type="molecule type" value="Genomic_DNA"/>
</dbReference>
<gene>
    <name evidence="3" type="ORF">F6J89_22215</name>
</gene>
<dbReference type="SUPFAM" id="SSF143120">
    <property type="entry name" value="YefM-like"/>
    <property type="match status" value="1"/>
</dbReference>
<comment type="similarity">
    <text evidence="1 2">Belongs to the phD/YefM antitoxin family.</text>
</comment>
<dbReference type="AlphaFoldDB" id="A0A6B3NI75"/>
<comment type="caution">
    <text evidence="3">The sequence shown here is derived from an EMBL/GenBank/DDBJ whole genome shotgun (WGS) entry which is preliminary data.</text>
</comment>
<evidence type="ECO:0000256" key="2">
    <source>
        <dbReference type="RuleBase" id="RU362080"/>
    </source>
</evidence>
<dbReference type="NCBIfam" id="TIGR01552">
    <property type="entry name" value="phd_fam"/>
    <property type="match status" value="1"/>
</dbReference>
<dbReference type="InterPro" id="IPR006442">
    <property type="entry name" value="Antitoxin_Phd/YefM"/>
</dbReference>
<sequence length="118" mass="13675">MLKGIYGTLETTPKLQLTFKAIGQLRLSRTTTEVVRPIEEIKEDFENMLKLVTEENKVYQIESARDSAVLISYKEYESLQETVELLSIPEFRESLQRSLQQIKNNETYSLDEVLGDID</sequence>
<dbReference type="Pfam" id="PF02604">
    <property type="entry name" value="PhdYeFM_antitox"/>
    <property type="match status" value="1"/>
</dbReference>
<evidence type="ECO:0000256" key="1">
    <source>
        <dbReference type="ARBA" id="ARBA00009981"/>
    </source>
</evidence>
<evidence type="ECO:0000313" key="3">
    <source>
        <dbReference type="EMBL" id="NER30262.1"/>
    </source>
</evidence>
<name>A0A6B3NI75_9CYAN</name>
<protein>
    <recommendedName>
        <fullName evidence="2">Antitoxin</fullName>
    </recommendedName>
</protein>
<dbReference type="InterPro" id="IPR036165">
    <property type="entry name" value="YefM-like_sf"/>
</dbReference>
<accession>A0A6B3NI75</accession>
<organism evidence="3">
    <name type="scientific">Symploca sp. SIO1C4</name>
    <dbReference type="NCBI Taxonomy" id="2607765"/>
    <lineage>
        <taxon>Bacteria</taxon>
        <taxon>Bacillati</taxon>
        <taxon>Cyanobacteriota</taxon>
        <taxon>Cyanophyceae</taxon>
        <taxon>Coleofasciculales</taxon>
        <taxon>Coleofasciculaceae</taxon>
        <taxon>Symploca</taxon>
    </lineage>
</organism>